<reference evidence="3 4" key="1">
    <citation type="submission" date="2007-06" db="EMBL/GenBank/DDBJ databases">
        <title>The Genome Sequence of Coccidioides posadasii RMSCC_3488.</title>
        <authorList>
            <consortium name="Coccidioides Genome Resources Consortium"/>
            <consortium name="The Broad Institute Genome Sequencing Platform"/>
            <person name="Henn M.R."/>
            <person name="Sykes S."/>
            <person name="Young S."/>
            <person name="Jaffe D."/>
            <person name="Berlin A."/>
            <person name="Alvarez P."/>
            <person name="Butler J."/>
            <person name="Gnerre S."/>
            <person name="Grabherr M."/>
            <person name="Mauceli E."/>
            <person name="Brockman W."/>
            <person name="Kodira C."/>
            <person name="Alvarado L."/>
            <person name="Zeng Q."/>
            <person name="Crawford M."/>
            <person name="Antoine C."/>
            <person name="Devon K."/>
            <person name="Galgiani J."/>
            <person name="Orsborn K."/>
            <person name="Lewis M.L."/>
            <person name="Nusbaum C."/>
            <person name="Galagan J."/>
            <person name="Birren B."/>
        </authorList>
    </citation>
    <scope>NUCLEOTIDE SEQUENCE [LARGE SCALE GENOMIC DNA]</scope>
    <source>
        <strain evidence="3 4">RMSCC 3488</strain>
    </source>
</reference>
<accession>A0A0J6IE19</accession>
<dbReference type="Gene3D" id="2.130.10.10">
    <property type="entry name" value="YVTN repeat-like/Quinoprotein amine dehydrogenase"/>
    <property type="match status" value="1"/>
</dbReference>
<evidence type="ECO:0000313" key="4">
    <source>
        <dbReference type="Proteomes" id="UP000054567"/>
    </source>
</evidence>
<evidence type="ECO:0000313" key="3">
    <source>
        <dbReference type="EMBL" id="KMM70007.1"/>
    </source>
</evidence>
<evidence type="ECO:0000256" key="1">
    <source>
        <dbReference type="SAM" id="MobiDB-lite"/>
    </source>
</evidence>
<dbReference type="AlphaFoldDB" id="A0A0J6IE19"/>
<feature type="domain" description="F-box" evidence="2">
    <location>
        <begin position="62"/>
        <end position="108"/>
    </location>
</feature>
<dbReference type="Proteomes" id="UP000054567">
    <property type="component" value="Unassembled WGS sequence"/>
</dbReference>
<name>A0A0J6IE19_COCPO</name>
<dbReference type="VEuPathDB" id="FungiDB:CPAG_06319"/>
<dbReference type="OrthoDB" id="3925024at2759"/>
<dbReference type="InterPro" id="IPR055589">
    <property type="entry name" value="DUF7165"/>
</dbReference>
<feature type="compositionally biased region" description="Polar residues" evidence="1">
    <location>
        <begin position="793"/>
        <end position="814"/>
    </location>
</feature>
<feature type="region of interest" description="Disordered" evidence="1">
    <location>
        <begin position="1"/>
        <end position="46"/>
    </location>
</feature>
<gene>
    <name evidence="3" type="ORF">CPAG_06319</name>
</gene>
<sequence>MESDPVTLPARDGNHSEQQCSRACSPERRASGPGPRRTRPRRVAGCGSTAWHAEEGKTDPQLNAFSRLPRDVIERILYTVDANVFASLALLNRKWREISTCSKLYHHHLLGCRTPGSASHDPASSLSASDDIKTVRSRFTREARRNAFDVFLRPRRTLVNLISVSASSSSAFPQGEAFRFEFSAKGRQLLALSSSRIFVIDLTMDPISVLHELKTMRRPLIATIADEGTVLAMVSSEHQAHIYTLADGGTARLVQSIGLSDVPRALAFSPDAAILAVAYDGGIEVYAIGEDVLSTARRAVRCVGVDLLTFCCDGSMLLGASNNLRNSSFVTISPPLCNDPDVDLSVRELESRLWTTQILFPQVHEGYSHAVLIPSIKGGDGSPWFAGYNIESKAFCLAPIDGPNAEAIYFVGPGPDSDRDEPKPYIFPAASGNGELLAVGFWESELWVYGIPNMESHASTDSSLGEAADGQEKVPVWKSGSVATNFNRLKKTIDGAKTFVHGSSLRVLGGISAIKWVHDQGSGDTMSRKLCRLAAVAPGGVSSWLGAATGNMLPIDGGRILIYDFEYSPSNGKETEITIELGEVEPTKLPEPGSNLAQQVELERRRTHMNRRRGLGGCRDPSSMNPPRGPWRNQRLQPTSPANEGEDFALIDNPYNNSSPRSRDTINRASAATNRLDPRYRNARQVQSDGRRFRYLPHESDADNWVPPPPPYTPNAEAPLPEHLRRTLLPAATEPTPRNDVGRNQLRRSRTSRLESMAQSVIHRSSTRVNRNSNTLLQPPDISPTPRPPLPMLNTNYRASNYSARSPNTTSPLQNAPVLLSEPHNANSQSAPASQQTTQFRPSSHTIAGQASTSTTSHQGPMQARIQNQNASLVPSAPHTAPLPRNALNMRSLPPTPVEAETRRSWYNTRPQANNLHHGTPHPRPASHGNPVASSLRVHQRNNLGLSADHVLAARSHGVQRSRSRSQDAGRLMPLANYGLRDRRTGRNVLGSQSSDWLSEGGSQGGRRDGKCAVM</sequence>
<feature type="compositionally biased region" description="Polar residues" evidence="1">
    <location>
        <begin position="757"/>
        <end position="777"/>
    </location>
</feature>
<dbReference type="InterPro" id="IPR036047">
    <property type="entry name" value="F-box-like_dom_sf"/>
</dbReference>
<dbReference type="Pfam" id="PF23749">
    <property type="entry name" value="DUF7165"/>
    <property type="match status" value="1"/>
</dbReference>
<dbReference type="CDD" id="cd09917">
    <property type="entry name" value="F-box_SF"/>
    <property type="match status" value="1"/>
</dbReference>
<dbReference type="InterPro" id="IPR015943">
    <property type="entry name" value="WD40/YVTN_repeat-like_dom_sf"/>
</dbReference>
<feature type="region of interest" description="Disordered" evidence="1">
    <location>
        <begin position="730"/>
        <end position="899"/>
    </location>
</feature>
<dbReference type="SUPFAM" id="SSF82171">
    <property type="entry name" value="DPP6 N-terminal domain-like"/>
    <property type="match status" value="1"/>
</dbReference>
<feature type="region of interest" description="Disordered" evidence="1">
    <location>
        <begin position="911"/>
        <end position="932"/>
    </location>
</feature>
<feature type="region of interest" description="Disordered" evidence="1">
    <location>
        <begin position="958"/>
        <end position="1015"/>
    </location>
</feature>
<proteinExistence type="predicted"/>
<reference evidence="4" key="2">
    <citation type="journal article" date="2009" name="Genome Res.">
        <title>Comparative genomic analyses of the human fungal pathogens Coccidioides and their relatives.</title>
        <authorList>
            <person name="Sharpton T.J."/>
            <person name="Stajich J.E."/>
            <person name="Rounsley S.D."/>
            <person name="Gardner M.J."/>
            <person name="Wortman J.R."/>
            <person name="Jordar V.S."/>
            <person name="Maiti R."/>
            <person name="Kodira C.D."/>
            <person name="Neafsey D.E."/>
            <person name="Zeng Q."/>
            <person name="Hung C.-Y."/>
            <person name="McMahan C."/>
            <person name="Muszewska A."/>
            <person name="Grynberg M."/>
            <person name="Mandel M.A."/>
            <person name="Kellner E.M."/>
            <person name="Barker B.M."/>
            <person name="Galgiani J.N."/>
            <person name="Orbach M.J."/>
            <person name="Kirkland T.N."/>
            <person name="Cole G.T."/>
            <person name="Henn M.R."/>
            <person name="Birren B.W."/>
            <person name="Taylor J.W."/>
        </authorList>
    </citation>
    <scope>NUCLEOTIDE SEQUENCE [LARGE SCALE GENOMIC DNA]</scope>
    <source>
        <strain evidence="4">RMSCC 3488</strain>
    </source>
</reference>
<dbReference type="InterPro" id="IPR001810">
    <property type="entry name" value="F-box_dom"/>
</dbReference>
<feature type="compositionally biased region" description="Polar residues" evidence="1">
    <location>
        <begin position="840"/>
        <end position="873"/>
    </location>
</feature>
<evidence type="ECO:0000259" key="2">
    <source>
        <dbReference type="PROSITE" id="PS50181"/>
    </source>
</evidence>
<protein>
    <recommendedName>
        <fullName evidence="2">F-box domain-containing protein</fullName>
    </recommendedName>
</protein>
<dbReference type="SUPFAM" id="SSF81383">
    <property type="entry name" value="F-box domain"/>
    <property type="match status" value="1"/>
</dbReference>
<feature type="compositionally biased region" description="Low complexity" evidence="1">
    <location>
        <begin position="825"/>
        <end position="839"/>
    </location>
</feature>
<feature type="region of interest" description="Disordered" evidence="1">
    <location>
        <begin position="612"/>
        <end position="664"/>
    </location>
</feature>
<dbReference type="PROSITE" id="PS50181">
    <property type="entry name" value="FBOX"/>
    <property type="match status" value="1"/>
</dbReference>
<dbReference type="EMBL" id="DS268112">
    <property type="protein sequence ID" value="KMM70007.1"/>
    <property type="molecule type" value="Genomic_DNA"/>
</dbReference>
<feature type="compositionally biased region" description="Basic and acidic residues" evidence="1">
    <location>
        <begin position="1006"/>
        <end position="1015"/>
    </location>
</feature>
<reference evidence="4" key="3">
    <citation type="journal article" date="2010" name="Genome Res.">
        <title>Population genomic sequencing of Coccidioides fungi reveals recent hybridization and transposon control.</title>
        <authorList>
            <person name="Neafsey D.E."/>
            <person name="Barker B.M."/>
            <person name="Sharpton T.J."/>
            <person name="Stajich J.E."/>
            <person name="Park D.J."/>
            <person name="Whiston E."/>
            <person name="Hung C.-Y."/>
            <person name="McMahan C."/>
            <person name="White J."/>
            <person name="Sykes S."/>
            <person name="Heiman D."/>
            <person name="Young S."/>
            <person name="Zeng Q."/>
            <person name="Abouelleil A."/>
            <person name="Aftuck L."/>
            <person name="Bessette D."/>
            <person name="Brown A."/>
            <person name="FitzGerald M."/>
            <person name="Lui A."/>
            <person name="Macdonald J.P."/>
            <person name="Priest M."/>
            <person name="Orbach M.J."/>
            <person name="Galgiani J.N."/>
            <person name="Kirkland T.N."/>
            <person name="Cole G.T."/>
            <person name="Birren B.W."/>
            <person name="Henn M.R."/>
            <person name="Taylor J.W."/>
            <person name="Rounsley S.D."/>
        </authorList>
    </citation>
    <scope>NUCLEOTIDE SEQUENCE [LARGE SCALE GENOMIC DNA]</scope>
    <source>
        <strain evidence="4">RMSCC 3488</strain>
    </source>
</reference>
<organism evidence="3 4">
    <name type="scientific">Coccidioides posadasii RMSCC 3488</name>
    <dbReference type="NCBI Taxonomy" id="454284"/>
    <lineage>
        <taxon>Eukaryota</taxon>
        <taxon>Fungi</taxon>
        <taxon>Dikarya</taxon>
        <taxon>Ascomycota</taxon>
        <taxon>Pezizomycotina</taxon>
        <taxon>Eurotiomycetes</taxon>
        <taxon>Eurotiomycetidae</taxon>
        <taxon>Onygenales</taxon>
        <taxon>Onygenaceae</taxon>
        <taxon>Coccidioides</taxon>
    </lineage>
</organism>
<feature type="compositionally biased region" description="Pro residues" evidence="1">
    <location>
        <begin position="781"/>
        <end position="791"/>
    </location>
</feature>